<name>A0A4V0WPM3_9ENTE</name>
<dbReference type="PROSITE" id="PS50966">
    <property type="entry name" value="ZF_SWIM"/>
    <property type="match status" value="1"/>
</dbReference>
<dbReference type="GO" id="GO:0008270">
    <property type="term" value="F:zinc ion binding"/>
    <property type="evidence" value="ECO:0007669"/>
    <property type="project" value="UniProtKB-KW"/>
</dbReference>
<keyword evidence="1" id="KW-0863">Zinc-finger</keyword>
<evidence type="ECO:0000259" key="2">
    <source>
        <dbReference type="PROSITE" id="PS50966"/>
    </source>
</evidence>
<gene>
    <name evidence="3" type="ORF">NRIC_22500</name>
</gene>
<dbReference type="RefSeq" id="WP_146622783.1">
    <property type="nucleotide sequence ID" value="NZ_BJCC01000017.1"/>
</dbReference>
<dbReference type="AlphaFoldDB" id="A0A4V0WPM3"/>
<feature type="domain" description="SWIM-type" evidence="2">
    <location>
        <begin position="45"/>
        <end position="83"/>
    </location>
</feature>
<proteinExistence type="predicted"/>
<dbReference type="EMBL" id="BJCC01000017">
    <property type="protein sequence ID" value="GCF94359.1"/>
    <property type="molecule type" value="Genomic_DNA"/>
</dbReference>
<keyword evidence="1" id="KW-0862">Zinc</keyword>
<keyword evidence="4" id="KW-1185">Reference proteome</keyword>
<accession>A0A4V0WPM3</accession>
<evidence type="ECO:0000313" key="4">
    <source>
        <dbReference type="Proteomes" id="UP000290567"/>
    </source>
</evidence>
<dbReference type="InterPro" id="IPR007527">
    <property type="entry name" value="Znf_SWIM"/>
</dbReference>
<reference evidence="4" key="1">
    <citation type="submission" date="2019-02" db="EMBL/GenBank/DDBJ databases">
        <title>Draft genome sequence of Enterococcus sp. Gos25-1.</title>
        <authorList>
            <person name="Tanaka N."/>
            <person name="Shiwa Y."/>
            <person name="Fujita N."/>
        </authorList>
    </citation>
    <scope>NUCLEOTIDE SEQUENCE [LARGE SCALE GENOMIC DNA]</scope>
    <source>
        <strain evidence="4">Gos25-1</strain>
    </source>
</reference>
<protein>
    <recommendedName>
        <fullName evidence="2">SWIM-type domain-containing protein</fullName>
    </recommendedName>
</protein>
<dbReference type="Proteomes" id="UP000290567">
    <property type="component" value="Unassembled WGS sequence"/>
</dbReference>
<evidence type="ECO:0000256" key="1">
    <source>
        <dbReference type="PROSITE-ProRule" id="PRU00325"/>
    </source>
</evidence>
<dbReference type="OrthoDB" id="9760715at2"/>
<keyword evidence="1" id="KW-0479">Metal-binding</keyword>
<comment type="caution">
    <text evidence="3">The sequence shown here is derived from an EMBL/GenBank/DDBJ whole genome shotgun (WGS) entry which is preliminary data.</text>
</comment>
<organism evidence="3 4">
    <name type="scientific">Enterococcus florum</name>
    <dbReference type="NCBI Taxonomy" id="2480627"/>
    <lineage>
        <taxon>Bacteria</taxon>
        <taxon>Bacillati</taxon>
        <taxon>Bacillota</taxon>
        <taxon>Bacilli</taxon>
        <taxon>Lactobacillales</taxon>
        <taxon>Enterococcaceae</taxon>
        <taxon>Enterococcus</taxon>
    </lineage>
</organism>
<sequence>MIEWQSLFRPYILERGFDYYDEKRVIDSRLIGDTIHALVDGNETYMVEIEGLEDDPPAFYCECPYAEEGNHCKHMAAVLFEYEAGKAALSSRSAERNLRYYQREIDRAIRRFTGYESYLEYDQVTPFVQKMNEVLTNTLFPLTKMGDYQTAFQAVNYLVREVDQIEMNDEEGELYQLADLCQSIWMSALQQADSQEKQGMYQWFASQLKHSTIHFCQWEIAAIVEKYFG</sequence>
<evidence type="ECO:0000313" key="3">
    <source>
        <dbReference type="EMBL" id="GCF94359.1"/>
    </source>
</evidence>